<reference evidence="1 2" key="1">
    <citation type="journal article" date="2020" name="BMC Genomics">
        <title>Intraspecific diversification of the crop wild relative Brassica cretica Lam. using demographic model selection.</title>
        <authorList>
            <person name="Kioukis A."/>
            <person name="Michalopoulou V.A."/>
            <person name="Briers L."/>
            <person name="Pirintsos S."/>
            <person name="Studholme D.J."/>
            <person name="Pavlidis P."/>
            <person name="Sarris P.F."/>
        </authorList>
    </citation>
    <scope>NUCLEOTIDE SEQUENCE [LARGE SCALE GENOMIC DNA]</scope>
    <source>
        <strain evidence="2">cv. PFS-1207/04</strain>
    </source>
</reference>
<gene>
    <name evidence="1" type="ORF">DY000_02061567</name>
</gene>
<name>A0ABQ7ASI5_BRACR</name>
<sequence>MSCLIPEPPRQNVRSIRSEVFFIFDGSPSVSAVVRLKVNLPRTFYLPFLFISFCFASSAELTSPTICKAFSVPIKDSVTQGFILAGHTNHYRPSLLDRSIVKVDRELLFELHTSHLILLRHQHFCHQRVYKQGSSSKLHWIELIFPFVDIMEGIKKKELVSIGEQNTFVSNSTEQCHVCSLRHVDDKARQKRYTYTGSSGELADKDFVFHIRVTPYNFTLNHSAFTVSAISDDSFFRTQAESSSSNQVQSWAGKLEKHQPVPAIQLMRRSYQLELMKEILPALETENNRKRP</sequence>
<accession>A0ABQ7ASI5</accession>
<proteinExistence type="predicted"/>
<organism evidence="1 2">
    <name type="scientific">Brassica cretica</name>
    <name type="common">Mustard</name>
    <dbReference type="NCBI Taxonomy" id="69181"/>
    <lineage>
        <taxon>Eukaryota</taxon>
        <taxon>Viridiplantae</taxon>
        <taxon>Streptophyta</taxon>
        <taxon>Embryophyta</taxon>
        <taxon>Tracheophyta</taxon>
        <taxon>Spermatophyta</taxon>
        <taxon>Magnoliopsida</taxon>
        <taxon>eudicotyledons</taxon>
        <taxon>Gunneridae</taxon>
        <taxon>Pentapetalae</taxon>
        <taxon>rosids</taxon>
        <taxon>malvids</taxon>
        <taxon>Brassicales</taxon>
        <taxon>Brassicaceae</taxon>
        <taxon>Brassiceae</taxon>
        <taxon>Brassica</taxon>
    </lineage>
</organism>
<dbReference type="EMBL" id="QGKV02001556">
    <property type="protein sequence ID" value="KAF3517055.1"/>
    <property type="molecule type" value="Genomic_DNA"/>
</dbReference>
<comment type="caution">
    <text evidence="1">The sequence shown here is derived from an EMBL/GenBank/DDBJ whole genome shotgun (WGS) entry which is preliminary data.</text>
</comment>
<protein>
    <submittedName>
        <fullName evidence="1">Uncharacterized protein</fullName>
    </submittedName>
</protein>
<keyword evidence="2" id="KW-1185">Reference proteome</keyword>
<evidence type="ECO:0000313" key="1">
    <source>
        <dbReference type="EMBL" id="KAF3517055.1"/>
    </source>
</evidence>
<dbReference type="Proteomes" id="UP000266723">
    <property type="component" value="Unassembled WGS sequence"/>
</dbReference>
<evidence type="ECO:0000313" key="2">
    <source>
        <dbReference type="Proteomes" id="UP000266723"/>
    </source>
</evidence>